<feature type="transmembrane region" description="Helical" evidence="1">
    <location>
        <begin position="36"/>
        <end position="58"/>
    </location>
</feature>
<keyword evidence="3" id="KW-1185">Reference proteome</keyword>
<keyword evidence="1" id="KW-1133">Transmembrane helix</keyword>
<evidence type="ECO:0000313" key="3">
    <source>
        <dbReference type="Proteomes" id="UP000660339"/>
    </source>
</evidence>
<protein>
    <recommendedName>
        <fullName evidence="4">WD40 repeat domain-containing protein</fullName>
    </recommendedName>
</protein>
<comment type="caution">
    <text evidence="2">The sequence shown here is derived from an EMBL/GenBank/DDBJ whole genome shotgun (WGS) entry which is preliminary data.</text>
</comment>
<dbReference type="EMBL" id="BONJ01000028">
    <property type="protein sequence ID" value="GIG16583.1"/>
    <property type="molecule type" value="Genomic_DNA"/>
</dbReference>
<name>A0A8J3L8Z8_9ACTN</name>
<feature type="transmembrane region" description="Helical" evidence="1">
    <location>
        <begin position="411"/>
        <end position="430"/>
    </location>
</feature>
<evidence type="ECO:0000256" key="1">
    <source>
        <dbReference type="SAM" id="Phobius"/>
    </source>
</evidence>
<dbReference type="Gene3D" id="2.120.10.30">
    <property type="entry name" value="TolB, C-terminal domain"/>
    <property type="match status" value="1"/>
</dbReference>
<evidence type="ECO:0008006" key="4">
    <source>
        <dbReference type="Google" id="ProtNLM"/>
    </source>
</evidence>
<dbReference type="InterPro" id="IPR011042">
    <property type="entry name" value="6-blade_b-propeller_TolB-like"/>
</dbReference>
<organism evidence="2 3">
    <name type="scientific">Catellatospora methionotrophica</name>
    <dbReference type="NCBI Taxonomy" id="121620"/>
    <lineage>
        <taxon>Bacteria</taxon>
        <taxon>Bacillati</taxon>
        <taxon>Actinomycetota</taxon>
        <taxon>Actinomycetes</taxon>
        <taxon>Micromonosporales</taxon>
        <taxon>Micromonosporaceae</taxon>
        <taxon>Catellatospora</taxon>
    </lineage>
</organism>
<dbReference type="Proteomes" id="UP000660339">
    <property type="component" value="Unassembled WGS sequence"/>
</dbReference>
<reference evidence="2" key="1">
    <citation type="submission" date="2021-01" db="EMBL/GenBank/DDBJ databases">
        <title>Whole genome shotgun sequence of Catellatospora methionotrophica NBRC 14553.</title>
        <authorList>
            <person name="Komaki H."/>
            <person name="Tamura T."/>
        </authorList>
    </citation>
    <scope>NUCLEOTIDE SEQUENCE</scope>
    <source>
        <strain evidence="2">NBRC 14553</strain>
    </source>
</reference>
<gene>
    <name evidence="2" type="ORF">Cme02nite_49150</name>
</gene>
<accession>A0A8J3L8Z8</accession>
<dbReference type="RefSeq" id="WP_166378869.1">
    <property type="nucleotide sequence ID" value="NZ_BAAATT010000005.1"/>
</dbReference>
<proteinExistence type="predicted"/>
<dbReference type="AlphaFoldDB" id="A0A8J3L8Z8"/>
<keyword evidence="1" id="KW-0472">Membrane</keyword>
<dbReference type="SUPFAM" id="SSF82171">
    <property type="entry name" value="DPP6 N-terminal domain-like"/>
    <property type="match status" value="1"/>
</dbReference>
<sequence>MSDLEQRLRAAIRAIADEPDVPVPPRPAVTARRPWLIRYAVPALAALAVLVAVFAIGLPPVDHRPAAGADAAFLPDELAGLSLLTATVSDAPLGQPAMAVLDQGNLGSTWGSSQVVVIAADGRTYRRLDLAEQRGTVGDDSEWLHAPTSLSPDGRLVAIGDRRRSSTPDIVVLDLVTGQRRAYPLAQPSTYRLLGWSPNGRTLAILTSAGADPDSYGTAPGSEADLVLLDLATGLFATVQKALTESDGHHCFTGDGRTIAAGTYTDQGPAVALYPVDGSAPRTLPLTGEWHLIGCAPDGSLLVTTSPEVDPELRLVSATDGAVLRDTRLPQPVSNALAWRSANGPILYAPSWLTEGGTGRVLAAPFDGPVTTLSTADEGWFSRVTVLELAADLAGDAVPTSAGPERGLWPLWARVVAGVIAMLAAAVSVLRRRIASNGRAG</sequence>
<evidence type="ECO:0000313" key="2">
    <source>
        <dbReference type="EMBL" id="GIG16583.1"/>
    </source>
</evidence>
<keyword evidence="1" id="KW-0812">Transmembrane</keyword>